<reference evidence="1" key="1">
    <citation type="journal article" date="2020" name="Nature">
        <title>Giant virus diversity and host interactions through global metagenomics.</title>
        <authorList>
            <person name="Schulz F."/>
            <person name="Roux S."/>
            <person name="Paez-Espino D."/>
            <person name="Jungbluth S."/>
            <person name="Walsh D.A."/>
            <person name="Denef V.J."/>
            <person name="McMahon K.D."/>
            <person name="Konstantinidis K.T."/>
            <person name="Eloe-Fadrosh E.A."/>
            <person name="Kyrpides N.C."/>
            <person name="Woyke T."/>
        </authorList>
    </citation>
    <scope>NUCLEOTIDE SEQUENCE</scope>
    <source>
        <strain evidence="1">GVMAG-S-1021933-23</strain>
    </source>
</reference>
<name>A0A6C0ADZ7_9ZZZZ</name>
<organism evidence="1">
    <name type="scientific">viral metagenome</name>
    <dbReference type="NCBI Taxonomy" id="1070528"/>
    <lineage>
        <taxon>unclassified sequences</taxon>
        <taxon>metagenomes</taxon>
        <taxon>organismal metagenomes</taxon>
    </lineage>
</organism>
<dbReference type="AlphaFoldDB" id="A0A6C0ADZ7"/>
<evidence type="ECO:0000313" key="1">
    <source>
        <dbReference type="EMBL" id="QHS77690.1"/>
    </source>
</evidence>
<proteinExistence type="predicted"/>
<accession>A0A6C0ADZ7</accession>
<sequence length="29" mass="3585">MYLIIKNVKSLEKIYLFIKKSKYFTKKCI</sequence>
<protein>
    <submittedName>
        <fullName evidence="1">Uncharacterized protein</fullName>
    </submittedName>
</protein>
<dbReference type="EMBL" id="MN740593">
    <property type="protein sequence ID" value="QHS77690.1"/>
    <property type="molecule type" value="Genomic_DNA"/>
</dbReference>